<dbReference type="SUPFAM" id="SSF53850">
    <property type="entry name" value="Periplasmic binding protein-like II"/>
    <property type="match status" value="1"/>
</dbReference>
<dbReference type="EMBL" id="NEVS01000004">
    <property type="protein sequence ID" value="OZI61791.1"/>
    <property type="molecule type" value="Genomic_DNA"/>
</dbReference>
<proteinExistence type="inferred from homology"/>
<evidence type="ECO:0000313" key="3">
    <source>
        <dbReference type="Proteomes" id="UP000215767"/>
    </source>
</evidence>
<dbReference type="PIRSF" id="PIRSF017082">
    <property type="entry name" value="YflP"/>
    <property type="match status" value="1"/>
</dbReference>
<dbReference type="InterPro" id="IPR042100">
    <property type="entry name" value="Bug_dom1"/>
</dbReference>
<accession>A0A261UJI0</accession>
<sequence length="370" mass="39494">MRGSSTVTRHKAQWHESGLRWSPLSCLDKQACRPSIDVKGSRSMKGFTWKRTISIMGAALALHCAAPASAAYPERPIKLVVPWTAAGTVDMVGRALAEKLSDKLGQPVIVENKPGATGQIGSSAVARAEPDGYTLLLMSATVHTVSPNLKPNFPFDPVDGFTPISEVVSFPYVMVVSSESPYKSVADLVKAAKEKPNAISYGSFGPGSGPHLISELFALSTGTRLLHVPYKGAAPAIADVMGGQVTFFIDSLPSPLGQIKGGRLRALAVTTLERSPTVPDVPTMSETLPGFEAIAWLGVAAPPDTPRDIVMTLHRVLTEISKDGAYGDKLRAVGLQPVASKSPEAFRTWLLAQKQYWGDVVRKANIPMVE</sequence>
<dbReference type="PANTHER" id="PTHR42928:SF5">
    <property type="entry name" value="BLR1237 PROTEIN"/>
    <property type="match status" value="1"/>
</dbReference>
<keyword evidence="3" id="KW-1185">Reference proteome</keyword>
<dbReference type="AlphaFoldDB" id="A0A261UJI0"/>
<organism evidence="2 3">
    <name type="scientific">Bordetella genomosp. 11</name>
    <dbReference type="NCBI Taxonomy" id="1416808"/>
    <lineage>
        <taxon>Bacteria</taxon>
        <taxon>Pseudomonadati</taxon>
        <taxon>Pseudomonadota</taxon>
        <taxon>Betaproteobacteria</taxon>
        <taxon>Burkholderiales</taxon>
        <taxon>Alcaligenaceae</taxon>
        <taxon>Bordetella</taxon>
    </lineage>
</organism>
<gene>
    <name evidence="2" type="ORF">CAL28_21330</name>
</gene>
<dbReference type="PANTHER" id="PTHR42928">
    <property type="entry name" value="TRICARBOXYLATE-BINDING PROTEIN"/>
    <property type="match status" value="1"/>
</dbReference>
<evidence type="ECO:0000313" key="2">
    <source>
        <dbReference type="EMBL" id="OZI61791.1"/>
    </source>
</evidence>
<protein>
    <recommendedName>
        <fullName evidence="4">ABC transporter substrate-binding protein</fullName>
    </recommendedName>
</protein>
<dbReference type="CDD" id="cd07012">
    <property type="entry name" value="PBP2_Bug_TTT"/>
    <property type="match status" value="1"/>
</dbReference>
<name>A0A261UJI0_9BORD</name>
<dbReference type="InterPro" id="IPR005064">
    <property type="entry name" value="BUG"/>
</dbReference>
<dbReference type="Pfam" id="PF03401">
    <property type="entry name" value="TctC"/>
    <property type="match status" value="1"/>
</dbReference>
<comment type="caution">
    <text evidence="2">The sequence shown here is derived from an EMBL/GenBank/DDBJ whole genome shotgun (WGS) entry which is preliminary data.</text>
</comment>
<dbReference type="OrthoDB" id="8627412at2"/>
<evidence type="ECO:0000256" key="1">
    <source>
        <dbReference type="ARBA" id="ARBA00006987"/>
    </source>
</evidence>
<dbReference type="Gene3D" id="3.40.190.150">
    <property type="entry name" value="Bordetella uptake gene, domain 1"/>
    <property type="match status" value="1"/>
</dbReference>
<reference evidence="3" key="1">
    <citation type="submission" date="2017-05" db="EMBL/GenBank/DDBJ databases">
        <title>Complete and WGS of Bordetella genogroups.</title>
        <authorList>
            <person name="Spilker T."/>
            <person name="Lipuma J."/>
        </authorList>
    </citation>
    <scope>NUCLEOTIDE SEQUENCE [LARGE SCALE GENOMIC DNA]</scope>
    <source>
        <strain evidence="3">AU8856</strain>
    </source>
</reference>
<evidence type="ECO:0008006" key="4">
    <source>
        <dbReference type="Google" id="ProtNLM"/>
    </source>
</evidence>
<dbReference type="Proteomes" id="UP000215767">
    <property type="component" value="Unassembled WGS sequence"/>
</dbReference>
<dbReference type="Gene3D" id="3.40.190.10">
    <property type="entry name" value="Periplasmic binding protein-like II"/>
    <property type="match status" value="1"/>
</dbReference>
<comment type="similarity">
    <text evidence="1">Belongs to the UPF0065 (bug) family.</text>
</comment>